<feature type="domain" description="Methyl-accepting transducer" evidence="6">
    <location>
        <begin position="76"/>
        <end position="316"/>
    </location>
</feature>
<dbReference type="Proteomes" id="UP001253545">
    <property type="component" value="Unassembled WGS sequence"/>
</dbReference>
<keyword evidence="5" id="KW-1133">Transmembrane helix</keyword>
<dbReference type="Gene3D" id="1.10.287.950">
    <property type="entry name" value="Methyl-accepting chemotaxis protein"/>
    <property type="match status" value="1"/>
</dbReference>
<dbReference type="PANTHER" id="PTHR32089">
    <property type="entry name" value="METHYL-ACCEPTING CHEMOTAXIS PROTEIN MCPB"/>
    <property type="match status" value="1"/>
</dbReference>
<evidence type="ECO:0000256" key="1">
    <source>
        <dbReference type="ARBA" id="ARBA00004370"/>
    </source>
</evidence>
<dbReference type="RefSeq" id="WP_311368758.1">
    <property type="nucleotide sequence ID" value="NZ_JAVRHX010000002.1"/>
</dbReference>
<keyword evidence="2 3" id="KW-0807">Transducer</keyword>
<organism evidence="7 8">
    <name type="scientific">Glaciecola petra</name>
    <dbReference type="NCBI Taxonomy" id="3075602"/>
    <lineage>
        <taxon>Bacteria</taxon>
        <taxon>Pseudomonadati</taxon>
        <taxon>Pseudomonadota</taxon>
        <taxon>Gammaproteobacteria</taxon>
        <taxon>Alteromonadales</taxon>
        <taxon>Alteromonadaceae</taxon>
        <taxon>Glaciecola</taxon>
    </lineage>
</organism>
<reference evidence="7 8" key="1">
    <citation type="submission" date="2023-09" db="EMBL/GenBank/DDBJ databases">
        <authorList>
            <person name="Rey-Velasco X."/>
        </authorList>
    </citation>
    <scope>NUCLEOTIDE SEQUENCE [LARGE SCALE GENOMIC DNA]</scope>
    <source>
        <strain evidence="7 8">P117</strain>
    </source>
</reference>
<keyword evidence="5" id="KW-0472">Membrane</keyword>
<sequence length="523" mass="57370">MKKLILVASLWLIPSSLLLLAQDSQWSIWGLFAWGSILIFAQLALANVALQHKKIKHTDSNAEADSLSMIRNIEEASSRIAIGSASVSFFIDKLALFFEQQSDATKQIAQRVKNLETANTDVLFLSDNVLSGITNSQSLADQSITELNNATEQQTQLDMTISNTKEQLEDLKKNASAIGTIVETINQLAEQTNMLALNAAIEAARAGEQGRGFAVVADEVRNLAKRTTDATQGIEDVLNQITIKSAASVNAIEKVSEAGSIMSGLVNNTSLRLNESIESVNLAKENMAKLNHKIDMIKEDNTGISSIADNLYHEIDGHTQQLKDVAVKAFKVSEHSETIFTSMGSQPTNSQHQQVLALAQQAAREIGDCLQEAIESGTLSQSAVFDKNYVEINNTNPPKYHTQYDTFSDANFPTIQEPVLNQNSFIIYAGAVDTNGYFPTHNKCFSHPVTGDYDIDLAKSRTKRIFDDPTGIRCGKNTTPFLLQTYKRDTGEIMHDLSVPIYVNGAHWGGFRVGYAAEDMSET</sequence>
<keyword evidence="5" id="KW-0812">Transmembrane</keyword>
<keyword evidence="4" id="KW-0175">Coiled coil</keyword>
<keyword evidence="8" id="KW-1185">Reference proteome</keyword>
<gene>
    <name evidence="7" type="ORF">RM552_10360</name>
</gene>
<dbReference type="SMART" id="SM00283">
    <property type="entry name" value="MA"/>
    <property type="match status" value="1"/>
</dbReference>
<evidence type="ECO:0000256" key="3">
    <source>
        <dbReference type="PROSITE-ProRule" id="PRU00284"/>
    </source>
</evidence>
<protein>
    <submittedName>
        <fullName evidence="7">Methyl-accepting chemotaxis protein</fullName>
    </submittedName>
</protein>
<accession>A0ABU2ZRI8</accession>
<feature type="coiled-coil region" evidence="4">
    <location>
        <begin position="273"/>
        <end position="300"/>
    </location>
</feature>
<evidence type="ECO:0000313" key="8">
    <source>
        <dbReference type="Proteomes" id="UP001253545"/>
    </source>
</evidence>
<evidence type="ECO:0000256" key="4">
    <source>
        <dbReference type="SAM" id="Coils"/>
    </source>
</evidence>
<dbReference type="Pfam" id="PF00015">
    <property type="entry name" value="MCPsignal"/>
    <property type="match status" value="1"/>
</dbReference>
<dbReference type="PROSITE" id="PS50111">
    <property type="entry name" value="CHEMOTAXIS_TRANSDUC_2"/>
    <property type="match status" value="1"/>
</dbReference>
<name>A0ABU2ZRI8_9ALTE</name>
<dbReference type="SUPFAM" id="SSF58104">
    <property type="entry name" value="Methyl-accepting chemotaxis protein (MCP) signaling domain"/>
    <property type="match status" value="1"/>
</dbReference>
<evidence type="ECO:0000259" key="6">
    <source>
        <dbReference type="PROSITE" id="PS50111"/>
    </source>
</evidence>
<dbReference type="EMBL" id="JAVRHX010000002">
    <property type="protein sequence ID" value="MDT0595247.1"/>
    <property type="molecule type" value="Genomic_DNA"/>
</dbReference>
<feature type="transmembrane region" description="Helical" evidence="5">
    <location>
        <begin position="31"/>
        <end position="50"/>
    </location>
</feature>
<comment type="subcellular location">
    <subcellularLocation>
        <location evidence="1">Membrane</location>
    </subcellularLocation>
</comment>
<dbReference type="PANTHER" id="PTHR32089:SF112">
    <property type="entry name" value="LYSOZYME-LIKE PROTEIN-RELATED"/>
    <property type="match status" value="1"/>
</dbReference>
<evidence type="ECO:0000256" key="2">
    <source>
        <dbReference type="ARBA" id="ARBA00023224"/>
    </source>
</evidence>
<comment type="caution">
    <text evidence="7">The sequence shown here is derived from an EMBL/GenBank/DDBJ whole genome shotgun (WGS) entry which is preliminary data.</text>
</comment>
<evidence type="ECO:0000313" key="7">
    <source>
        <dbReference type="EMBL" id="MDT0595247.1"/>
    </source>
</evidence>
<dbReference type="InterPro" id="IPR004089">
    <property type="entry name" value="MCPsignal_dom"/>
</dbReference>
<evidence type="ECO:0000256" key="5">
    <source>
        <dbReference type="SAM" id="Phobius"/>
    </source>
</evidence>
<proteinExistence type="predicted"/>